<dbReference type="Proteomes" id="UP000803844">
    <property type="component" value="Unassembled WGS sequence"/>
</dbReference>
<dbReference type="RefSeq" id="XP_040779061.1">
    <property type="nucleotide sequence ID" value="XM_040921379.1"/>
</dbReference>
<dbReference type="EMBL" id="MU032346">
    <property type="protein sequence ID" value="KAF3768100.1"/>
    <property type="molecule type" value="Genomic_DNA"/>
</dbReference>
<gene>
    <name evidence="4" type="ORF">M406DRAFT_338732</name>
</gene>
<comment type="caution">
    <text evidence="4">The sequence shown here is derived from an EMBL/GenBank/DDBJ whole genome shotgun (WGS) entry which is preliminary data.</text>
</comment>
<reference evidence="4" key="1">
    <citation type="journal article" date="2020" name="Phytopathology">
        <title>Genome sequence of the chestnut blight fungus Cryphonectria parasitica EP155: A fundamental resource for an archetypical invasive plant pathogen.</title>
        <authorList>
            <person name="Crouch J.A."/>
            <person name="Dawe A."/>
            <person name="Aerts A."/>
            <person name="Barry K."/>
            <person name="Churchill A.C.L."/>
            <person name="Grimwood J."/>
            <person name="Hillman B."/>
            <person name="Milgroom M.G."/>
            <person name="Pangilinan J."/>
            <person name="Smith M."/>
            <person name="Salamov A."/>
            <person name="Schmutz J."/>
            <person name="Yadav J."/>
            <person name="Grigoriev I.V."/>
            <person name="Nuss D."/>
        </authorList>
    </citation>
    <scope>NUCLEOTIDE SEQUENCE</scope>
    <source>
        <strain evidence="4">EP155</strain>
    </source>
</reference>
<keyword evidence="1" id="KW-0378">Hydrolase</keyword>
<dbReference type="OrthoDB" id="408631at2759"/>
<evidence type="ECO:0000313" key="4">
    <source>
        <dbReference type="EMBL" id="KAF3768100.1"/>
    </source>
</evidence>
<evidence type="ECO:0000259" key="3">
    <source>
        <dbReference type="Pfam" id="PF07859"/>
    </source>
</evidence>
<dbReference type="Gene3D" id="3.40.50.1820">
    <property type="entry name" value="alpha/beta hydrolase"/>
    <property type="match status" value="1"/>
</dbReference>
<sequence length="366" mass="40229">MAESNTTSLPEHPAATTAPTKKPGFDPAESIDPHILAKLDPEWVSMFTELINKNPPPPREKITIPAIRADERLLAPPCYLDTKGYPRTVEKEVVSDDGALIPVRIYYPEESKYGPGPYPVHLNFHGGGFVLGSLACESTLCMSMCDGAGVVVIDVNYRHCPETVWGKCFQDAFSALKWARAESAALNLDPSSVSLGGISAGGTITIIVSHLARDAGIPLKLIMPSVPSTSKGLAYKQLSESPFHSLYEFYRGPVLPWASIRWFGSLSQPQDKLDELHAMWPEWWFEPLAATNWDGLCPAFIRTGECDPLRDEGEAYARKLIEAGVKTTLKRYRGSVHTFMAFAGLKKKEEYDADAIAALKEAHRPA</sequence>
<feature type="region of interest" description="Disordered" evidence="2">
    <location>
        <begin position="1"/>
        <end position="31"/>
    </location>
</feature>
<dbReference type="InterPro" id="IPR050300">
    <property type="entry name" value="GDXG_lipolytic_enzyme"/>
</dbReference>
<feature type="domain" description="Alpha/beta hydrolase fold-3" evidence="3">
    <location>
        <begin position="122"/>
        <end position="340"/>
    </location>
</feature>
<dbReference type="GeneID" id="63838508"/>
<accession>A0A9P4Y7W6</accession>
<dbReference type="AlphaFoldDB" id="A0A9P4Y7W6"/>
<dbReference type="PANTHER" id="PTHR48081:SF8">
    <property type="entry name" value="ALPHA_BETA HYDROLASE FOLD-3 DOMAIN-CONTAINING PROTEIN-RELATED"/>
    <property type="match status" value="1"/>
</dbReference>
<dbReference type="PANTHER" id="PTHR48081">
    <property type="entry name" value="AB HYDROLASE SUPERFAMILY PROTEIN C4A8.06C"/>
    <property type="match status" value="1"/>
</dbReference>
<dbReference type="InterPro" id="IPR013094">
    <property type="entry name" value="AB_hydrolase_3"/>
</dbReference>
<evidence type="ECO:0000256" key="2">
    <source>
        <dbReference type="SAM" id="MobiDB-lite"/>
    </source>
</evidence>
<dbReference type="InterPro" id="IPR029058">
    <property type="entry name" value="AB_hydrolase_fold"/>
</dbReference>
<protein>
    <recommendedName>
        <fullName evidence="3">Alpha/beta hydrolase fold-3 domain-containing protein</fullName>
    </recommendedName>
</protein>
<organism evidence="4 5">
    <name type="scientific">Cryphonectria parasitica (strain ATCC 38755 / EP155)</name>
    <dbReference type="NCBI Taxonomy" id="660469"/>
    <lineage>
        <taxon>Eukaryota</taxon>
        <taxon>Fungi</taxon>
        <taxon>Dikarya</taxon>
        <taxon>Ascomycota</taxon>
        <taxon>Pezizomycotina</taxon>
        <taxon>Sordariomycetes</taxon>
        <taxon>Sordariomycetidae</taxon>
        <taxon>Diaporthales</taxon>
        <taxon>Cryphonectriaceae</taxon>
        <taxon>Cryphonectria-Endothia species complex</taxon>
        <taxon>Cryphonectria</taxon>
    </lineage>
</organism>
<evidence type="ECO:0000313" key="5">
    <source>
        <dbReference type="Proteomes" id="UP000803844"/>
    </source>
</evidence>
<dbReference type="SUPFAM" id="SSF53474">
    <property type="entry name" value="alpha/beta-Hydrolases"/>
    <property type="match status" value="1"/>
</dbReference>
<dbReference type="GO" id="GO:0016787">
    <property type="term" value="F:hydrolase activity"/>
    <property type="evidence" value="ECO:0007669"/>
    <property type="project" value="UniProtKB-KW"/>
</dbReference>
<proteinExistence type="predicted"/>
<name>A0A9P4Y7W6_CRYP1</name>
<keyword evidence="5" id="KW-1185">Reference proteome</keyword>
<dbReference type="Pfam" id="PF07859">
    <property type="entry name" value="Abhydrolase_3"/>
    <property type="match status" value="1"/>
</dbReference>
<evidence type="ECO:0000256" key="1">
    <source>
        <dbReference type="ARBA" id="ARBA00022801"/>
    </source>
</evidence>